<name>A0A1C7MEH1_GRIFR</name>
<organism evidence="1 2">
    <name type="scientific">Grifola frondosa</name>
    <name type="common">Maitake</name>
    <name type="synonym">Polyporus frondosus</name>
    <dbReference type="NCBI Taxonomy" id="5627"/>
    <lineage>
        <taxon>Eukaryota</taxon>
        <taxon>Fungi</taxon>
        <taxon>Dikarya</taxon>
        <taxon>Basidiomycota</taxon>
        <taxon>Agaricomycotina</taxon>
        <taxon>Agaricomycetes</taxon>
        <taxon>Polyporales</taxon>
        <taxon>Grifolaceae</taxon>
        <taxon>Grifola</taxon>
    </lineage>
</organism>
<dbReference type="EMBL" id="LUGG01000004">
    <property type="protein sequence ID" value="OBZ75331.1"/>
    <property type="molecule type" value="Genomic_DNA"/>
</dbReference>
<keyword evidence="2" id="KW-1185">Reference proteome</keyword>
<evidence type="ECO:0000313" key="2">
    <source>
        <dbReference type="Proteomes" id="UP000092993"/>
    </source>
</evidence>
<reference evidence="1 2" key="1">
    <citation type="submission" date="2016-03" db="EMBL/GenBank/DDBJ databases">
        <title>Whole genome sequencing of Grifola frondosa 9006-11.</title>
        <authorList>
            <person name="Min B."/>
            <person name="Park H."/>
            <person name="Kim J.-G."/>
            <person name="Cho H."/>
            <person name="Oh Y.-L."/>
            <person name="Kong W.-S."/>
            <person name="Choi I.-G."/>
        </authorList>
    </citation>
    <scope>NUCLEOTIDE SEQUENCE [LARGE SCALE GENOMIC DNA]</scope>
    <source>
        <strain evidence="1 2">9006-11</strain>
    </source>
</reference>
<sequence length="78" mass="8475">MTAPKGTAHYFAARDDVETAEIIVLSARLFKKTLLLICDIHRGHHTLSSSLCKIPPGSNSHALDEVSWTLSAGTPLFD</sequence>
<comment type="caution">
    <text evidence="1">The sequence shown here is derived from an EMBL/GenBank/DDBJ whole genome shotgun (WGS) entry which is preliminary data.</text>
</comment>
<protein>
    <submittedName>
        <fullName evidence="1">Uncharacterized protein</fullName>
    </submittedName>
</protein>
<evidence type="ECO:0000313" key="1">
    <source>
        <dbReference type="EMBL" id="OBZ75331.1"/>
    </source>
</evidence>
<dbReference type="AlphaFoldDB" id="A0A1C7MEH1"/>
<gene>
    <name evidence="1" type="ORF">A0H81_04782</name>
</gene>
<accession>A0A1C7MEH1</accession>
<proteinExistence type="predicted"/>
<dbReference type="Proteomes" id="UP000092993">
    <property type="component" value="Unassembled WGS sequence"/>
</dbReference>